<dbReference type="AlphaFoldDB" id="A0A271KDY5"/>
<evidence type="ECO:0008006" key="3">
    <source>
        <dbReference type="Google" id="ProtNLM"/>
    </source>
</evidence>
<accession>A0A271KDY5</accession>
<protein>
    <recommendedName>
        <fullName evidence="3">Lysine-specific metallo-endopeptidase domain-containing protein</fullName>
    </recommendedName>
</protein>
<evidence type="ECO:0000313" key="1">
    <source>
        <dbReference type="EMBL" id="PAP93983.1"/>
    </source>
</evidence>
<comment type="caution">
    <text evidence="1">The sequence shown here is derived from an EMBL/GenBank/DDBJ whole genome shotgun (WGS) entry which is preliminary data.</text>
</comment>
<organism evidence="1 2">
    <name type="scientific">Mesorhizobium wenxiniae</name>
    <dbReference type="NCBI Taxonomy" id="2014805"/>
    <lineage>
        <taxon>Bacteria</taxon>
        <taxon>Pseudomonadati</taxon>
        <taxon>Pseudomonadota</taxon>
        <taxon>Alphaproteobacteria</taxon>
        <taxon>Hyphomicrobiales</taxon>
        <taxon>Phyllobacteriaceae</taxon>
        <taxon>Mesorhizobium</taxon>
    </lineage>
</organism>
<dbReference type="Proteomes" id="UP000215931">
    <property type="component" value="Unassembled WGS sequence"/>
</dbReference>
<evidence type="ECO:0000313" key="2">
    <source>
        <dbReference type="Proteomes" id="UP000215931"/>
    </source>
</evidence>
<name>A0A271KDY5_9HYPH</name>
<dbReference type="EMBL" id="NPKH01000023">
    <property type="protein sequence ID" value="PAP93983.1"/>
    <property type="molecule type" value="Genomic_DNA"/>
</dbReference>
<reference evidence="1 2" key="1">
    <citation type="submission" date="2017-08" db="EMBL/GenBank/DDBJ databases">
        <title>Mesorhizobium wenxinae sp. nov., a novel rhizobial species isolated from root nodules of chickpea (Cicer arietinum L.).</title>
        <authorList>
            <person name="Zhang J."/>
        </authorList>
    </citation>
    <scope>NUCLEOTIDE SEQUENCE [LARGE SCALE GENOMIC DNA]</scope>
    <source>
        <strain evidence="2">WYCCWR 10019</strain>
    </source>
</reference>
<proteinExistence type="predicted"/>
<sequence>MANTAIAGKNDAEWNPPVRFDHSYAGKLTVIYLPQKQVVTACAKLFSKYGVSATSSLVQRGCAAITGRTSCTVIVIDKTYALATPKAVLRHETGHCNGWAADHPN</sequence>
<keyword evidence="2" id="KW-1185">Reference proteome</keyword>
<gene>
    <name evidence="1" type="ORF">CIT31_16585</name>
</gene>